<feature type="transmembrane region" description="Helical" evidence="6">
    <location>
        <begin position="595"/>
        <end position="614"/>
    </location>
</feature>
<dbReference type="Proteomes" id="UP000199492">
    <property type="component" value="Unassembled WGS sequence"/>
</dbReference>
<dbReference type="PANTHER" id="PTHR32234">
    <property type="entry name" value="THIOL:DISULFIDE INTERCHANGE PROTEIN DSBD"/>
    <property type="match status" value="1"/>
</dbReference>
<dbReference type="InterPro" id="IPR028250">
    <property type="entry name" value="DsbDN"/>
</dbReference>
<dbReference type="STRING" id="262004.SAMN04489796_104152"/>
<feature type="domain" description="Thiol:disulfide interchange protein DsbD N-terminal" evidence="9">
    <location>
        <begin position="192"/>
        <end position="298"/>
    </location>
</feature>
<feature type="transmembrane region" description="Helical" evidence="6">
    <location>
        <begin position="485"/>
        <end position="509"/>
    </location>
</feature>
<feature type="transmembrane region" description="Helical" evidence="6">
    <location>
        <begin position="558"/>
        <end position="575"/>
    </location>
</feature>
<dbReference type="GO" id="GO:0015035">
    <property type="term" value="F:protein-disulfide reductase activity"/>
    <property type="evidence" value="ECO:0007669"/>
    <property type="project" value="TreeGrafter"/>
</dbReference>
<feature type="transmembrane region" description="Helical" evidence="6">
    <location>
        <begin position="409"/>
        <end position="430"/>
    </location>
</feature>
<dbReference type="Pfam" id="PF02683">
    <property type="entry name" value="DsbD_TM"/>
    <property type="match status" value="1"/>
</dbReference>
<dbReference type="GO" id="GO:0016020">
    <property type="term" value="C:membrane"/>
    <property type="evidence" value="ECO:0007669"/>
    <property type="project" value="UniProtKB-SubCell"/>
</dbReference>
<name>A0A1G8F5G9_9FLAO</name>
<dbReference type="SUPFAM" id="SSF52833">
    <property type="entry name" value="Thioredoxin-like"/>
    <property type="match status" value="1"/>
</dbReference>
<feature type="domain" description="Cytochrome C biogenesis protein transmembrane" evidence="8">
    <location>
        <begin position="332"/>
        <end position="543"/>
    </location>
</feature>
<evidence type="ECO:0000313" key="11">
    <source>
        <dbReference type="Proteomes" id="UP000199492"/>
    </source>
</evidence>
<proteinExistence type="predicted"/>
<feature type="transmembrane region" description="Helical" evidence="6">
    <location>
        <begin position="329"/>
        <end position="354"/>
    </location>
</feature>
<dbReference type="PANTHER" id="PTHR32234:SF0">
    <property type="entry name" value="THIOL:DISULFIDE INTERCHANGE PROTEIN DSBD"/>
    <property type="match status" value="1"/>
</dbReference>
<accession>A0A1G8F5G9</accession>
<keyword evidence="5 6" id="KW-0472">Membrane</keyword>
<evidence type="ECO:0000256" key="6">
    <source>
        <dbReference type="SAM" id="Phobius"/>
    </source>
</evidence>
<evidence type="ECO:0000259" key="9">
    <source>
        <dbReference type="Pfam" id="PF11412"/>
    </source>
</evidence>
<dbReference type="EMBL" id="FNCZ01000004">
    <property type="protein sequence ID" value="SDH77352.1"/>
    <property type="molecule type" value="Genomic_DNA"/>
</dbReference>
<evidence type="ECO:0000259" key="8">
    <source>
        <dbReference type="Pfam" id="PF02683"/>
    </source>
</evidence>
<evidence type="ECO:0000256" key="3">
    <source>
        <dbReference type="ARBA" id="ARBA00022748"/>
    </source>
</evidence>
<evidence type="ECO:0000256" key="7">
    <source>
        <dbReference type="SAM" id="SignalP"/>
    </source>
</evidence>
<feature type="signal peptide" evidence="7">
    <location>
        <begin position="1"/>
        <end position="25"/>
    </location>
</feature>
<evidence type="ECO:0000256" key="4">
    <source>
        <dbReference type="ARBA" id="ARBA00022989"/>
    </source>
</evidence>
<dbReference type="Gene3D" id="3.40.30.10">
    <property type="entry name" value="Glutaredoxin"/>
    <property type="match status" value="1"/>
</dbReference>
<keyword evidence="2 6" id="KW-0812">Transmembrane</keyword>
<sequence>MSFMNFKKVLLLCLLAFSFSFNLFSQVFDPVKWETKVEKISDIEYNLISIATIDSGWHLYSQNVPDNGPIPTGFTFTESENFELVGATSEDKGHTVDDPVFQMRIKFFENKAEFTQRIKVLNNELSLVEGEVEFMVCDDEKCLPPTYIDLKFNLKDTEDVKEVSAGMALNLTGDTTKILEPVKWSTSVEKLNDNELILVSTATIDEGWKLYAQNIEEGGPIPTSFDYTLKDGVELVGSTNEEKGEESIDKVFDMKIKYFKNKAEFRQKIKVSDATISKVVSEVGFMSCDDTQCTAPTYVDLEYDLTKTVVASSDVTEISESTDDESSKGLWSIFIIAFFSGFVALLTPCVFPMIPMTVSFFIKQSQSKAKGIRNAIIYGLSIIVIYVLLGTIITAIFGADALNALATNVWFNLIFFILLVVFAISFLGAFEIVLPNSWANKADKQADRGGLVGIFFMALALAIVSFSCTGPIVGTILVEAASKGGIAPVIGMLGFSSAIALPFALFAAFPGWLNSLPKSGGWLNTVKVVLGFLELALAFKFLSQADLVLQLHFLEREVFIAIWIAIFGTLSLYLFGKIQLPHDSPLKHISVGRLLFGLLTLTFTIYMIPGLWGAPLKIISAFPPPLDYSESPYGVGNSKGGGASITDIPEGAHLLAPHDILAFNDYETGLAYAKKVGKPVMLDFTGWACVNCRKMEQNVWVDPQVLSKLKNDIVLISLYVDEQIDFPEGEAPDSKLRPGKKLRNKGQKWSEMQTIRYKTNTQPYYVLMNHNEENLNEPVAYTPDIEEYEAWLKEGIGNFKD</sequence>
<dbReference type="InterPro" id="IPR036929">
    <property type="entry name" value="DsbDN_sf"/>
</dbReference>
<dbReference type="Pfam" id="PF13899">
    <property type="entry name" value="Thioredoxin_7"/>
    <property type="match status" value="1"/>
</dbReference>
<dbReference type="InterPro" id="IPR003834">
    <property type="entry name" value="Cyt_c_assmbl_TM_dom"/>
</dbReference>
<evidence type="ECO:0000256" key="5">
    <source>
        <dbReference type="ARBA" id="ARBA00023136"/>
    </source>
</evidence>
<dbReference type="AlphaFoldDB" id="A0A1G8F5G9"/>
<evidence type="ECO:0000256" key="2">
    <source>
        <dbReference type="ARBA" id="ARBA00022692"/>
    </source>
</evidence>
<feature type="chain" id="PRO_5011443865" evidence="7">
    <location>
        <begin position="26"/>
        <end position="801"/>
    </location>
</feature>
<dbReference type="InterPro" id="IPR036249">
    <property type="entry name" value="Thioredoxin-like_sf"/>
</dbReference>
<protein>
    <submittedName>
        <fullName evidence="10">Thiol:disulfide interchange protein DsbD</fullName>
    </submittedName>
</protein>
<organism evidence="10 11">
    <name type="scientific">Winogradskyella thalassocola</name>
    <dbReference type="NCBI Taxonomy" id="262004"/>
    <lineage>
        <taxon>Bacteria</taxon>
        <taxon>Pseudomonadati</taxon>
        <taxon>Bacteroidota</taxon>
        <taxon>Flavobacteriia</taxon>
        <taxon>Flavobacteriales</taxon>
        <taxon>Flavobacteriaceae</taxon>
        <taxon>Winogradskyella</taxon>
    </lineage>
</organism>
<keyword evidence="3" id="KW-0201">Cytochrome c-type biogenesis</keyword>
<keyword evidence="11" id="KW-1185">Reference proteome</keyword>
<evidence type="ECO:0000256" key="1">
    <source>
        <dbReference type="ARBA" id="ARBA00004141"/>
    </source>
</evidence>
<feature type="transmembrane region" description="Helical" evidence="6">
    <location>
        <begin position="451"/>
        <end position="473"/>
    </location>
</feature>
<dbReference type="Pfam" id="PF11412">
    <property type="entry name" value="DsbD_N"/>
    <property type="match status" value="2"/>
</dbReference>
<comment type="subcellular location">
    <subcellularLocation>
        <location evidence="1">Membrane</location>
        <topology evidence="1">Multi-pass membrane protein</topology>
    </subcellularLocation>
</comment>
<keyword evidence="4 6" id="KW-1133">Transmembrane helix</keyword>
<dbReference type="GO" id="GO:0017004">
    <property type="term" value="P:cytochrome complex assembly"/>
    <property type="evidence" value="ECO:0007669"/>
    <property type="project" value="UniProtKB-KW"/>
</dbReference>
<feature type="transmembrane region" description="Helical" evidence="6">
    <location>
        <begin position="521"/>
        <end position="538"/>
    </location>
</feature>
<gene>
    <name evidence="10" type="ORF">SAMN04489796_104152</name>
</gene>
<evidence type="ECO:0000313" key="10">
    <source>
        <dbReference type="EMBL" id="SDH77352.1"/>
    </source>
</evidence>
<dbReference type="Gene3D" id="2.60.40.1250">
    <property type="entry name" value="Thiol:disulfide interchange protein DsbD, N-terminal domain"/>
    <property type="match status" value="1"/>
</dbReference>
<keyword evidence="7" id="KW-0732">Signal</keyword>
<dbReference type="GO" id="GO:0045454">
    <property type="term" value="P:cell redox homeostasis"/>
    <property type="evidence" value="ECO:0007669"/>
    <property type="project" value="TreeGrafter"/>
</dbReference>
<feature type="transmembrane region" description="Helical" evidence="6">
    <location>
        <begin position="375"/>
        <end position="397"/>
    </location>
</feature>
<reference evidence="11" key="1">
    <citation type="submission" date="2016-10" db="EMBL/GenBank/DDBJ databases">
        <authorList>
            <person name="Varghese N."/>
            <person name="Submissions S."/>
        </authorList>
    </citation>
    <scope>NUCLEOTIDE SEQUENCE [LARGE SCALE GENOMIC DNA]</scope>
    <source>
        <strain evidence="11">DSM 15363</strain>
    </source>
</reference>
<feature type="domain" description="Thiol:disulfide interchange protein DsbD N-terminal" evidence="9">
    <location>
        <begin position="52"/>
        <end position="147"/>
    </location>
</feature>